<dbReference type="Gene3D" id="1.20.5.170">
    <property type="match status" value="1"/>
</dbReference>
<protein>
    <submittedName>
        <fullName evidence="4">Autophagy protein 16-domain-containing protein</fullName>
    </submittedName>
</protein>
<dbReference type="Pfam" id="PF08614">
    <property type="entry name" value="ATG16"/>
    <property type="match status" value="1"/>
</dbReference>
<keyword evidence="5" id="KW-1185">Reference proteome</keyword>
<accession>A0AAD9FTX2</accession>
<comment type="caution">
    <text evidence="4">The sequence shown here is derived from an EMBL/GenBank/DDBJ whole genome shotgun (WGS) entry which is preliminary data.</text>
</comment>
<dbReference type="EMBL" id="JAODAN010000002">
    <property type="protein sequence ID" value="KAK1926104.1"/>
    <property type="molecule type" value="Genomic_DNA"/>
</dbReference>
<gene>
    <name evidence="4" type="ORF">DB88DRAFT_508221</name>
</gene>
<dbReference type="InterPro" id="IPR013923">
    <property type="entry name" value="Autophagy-rel_prot_16_dom"/>
</dbReference>
<name>A0AAD9FTX2_PAPLA</name>
<feature type="domain" description="Autophagy-related protein 16" evidence="3">
    <location>
        <begin position="22"/>
        <end position="148"/>
    </location>
</feature>
<dbReference type="Proteomes" id="UP001182556">
    <property type="component" value="Unassembled WGS sequence"/>
</dbReference>
<proteinExistence type="inferred from homology"/>
<feature type="compositionally biased region" description="Basic and acidic residues" evidence="2">
    <location>
        <begin position="169"/>
        <end position="180"/>
    </location>
</feature>
<organism evidence="4 5">
    <name type="scientific">Papiliotrema laurentii</name>
    <name type="common">Cryptococcus laurentii</name>
    <dbReference type="NCBI Taxonomy" id="5418"/>
    <lineage>
        <taxon>Eukaryota</taxon>
        <taxon>Fungi</taxon>
        <taxon>Dikarya</taxon>
        <taxon>Basidiomycota</taxon>
        <taxon>Agaricomycotina</taxon>
        <taxon>Tremellomycetes</taxon>
        <taxon>Tremellales</taxon>
        <taxon>Rhynchogastremaceae</taxon>
        <taxon>Papiliotrema</taxon>
    </lineage>
</organism>
<evidence type="ECO:0000256" key="2">
    <source>
        <dbReference type="SAM" id="MobiDB-lite"/>
    </source>
</evidence>
<evidence type="ECO:0000259" key="3">
    <source>
        <dbReference type="Pfam" id="PF08614"/>
    </source>
</evidence>
<dbReference type="AlphaFoldDB" id="A0AAD9FTX2"/>
<comment type="similarity">
    <text evidence="1">Belongs to the ATG16 family.</text>
</comment>
<sequence length="180" mass="20384">MPLADLSFPACHHPPALDSNAPLLAHLDAQVSALRNELSTVYRTQAASQNKQLALSDALRDRDEEVRGLREEVRELREAKEAGRRREKDWEDRWKARTKDMEVLNDELLSLNLELTSVTQRNNALQADNASLLQRWIDKMNLTAEEMNEEFEKETQTPVANGRTASEGAKGDFRKSGKAT</sequence>
<evidence type="ECO:0000313" key="4">
    <source>
        <dbReference type="EMBL" id="KAK1926104.1"/>
    </source>
</evidence>
<reference evidence="4" key="1">
    <citation type="submission" date="2023-02" db="EMBL/GenBank/DDBJ databases">
        <title>Identification and recombinant expression of a fungal hydrolase from Papiliotrema laurentii that hydrolyzes apple cutin and clears colloidal polyester polyurethane.</title>
        <authorList>
            <consortium name="DOE Joint Genome Institute"/>
            <person name="Roman V.A."/>
            <person name="Bojanowski C."/>
            <person name="Crable B.R."/>
            <person name="Wagner D.N."/>
            <person name="Hung C.S."/>
            <person name="Nadeau L.J."/>
            <person name="Schratz L."/>
            <person name="Haridas S."/>
            <person name="Pangilinan J."/>
            <person name="Lipzen A."/>
            <person name="Na H."/>
            <person name="Yan M."/>
            <person name="Ng V."/>
            <person name="Grigoriev I.V."/>
            <person name="Spatafora J.W."/>
            <person name="Barlow D."/>
            <person name="Biffinger J."/>
            <person name="Kelley-Loughnane N."/>
            <person name="Varaljay V.A."/>
            <person name="Crookes-Goodson W.J."/>
        </authorList>
    </citation>
    <scope>NUCLEOTIDE SEQUENCE</scope>
    <source>
        <strain evidence="4">5307AH</strain>
    </source>
</reference>
<feature type="region of interest" description="Disordered" evidence="2">
    <location>
        <begin position="147"/>
        <end position="180"/>
    </location>
</feature>
<evidence type="ECO:0000256" key="1">
    <source>
        <dbReference type="ARBA" id="ARBA00005331"/>
    </source>
</evidence>
<evidence type="ECO:0000313" key="5">
    <source>
        <dbReference type="Proteomes" id="UP001182556"/>
    </source>
</evidence>